<gene>
    <name evidence="1" type="ORF">DCAF_LOCUS3683</name>
</gene>
<dbReference type="AlphaFoldDB" id="A0AAV1R0U7"/>
<keyword evidence="2" id="KW-1185">Reference proteome</keyword>
<accession>A0AAV1R0U7</accession>
<organism evidence="1 2">
    <name type="scientific">Dovyalis caffra</name>
    <dbReference type="NCBI Taxonomy" id="77055"/>
    <lineage>
        <taxon>Eukaryota</taxon>
        <taxon>Viridiplantae</taxon>
        <taxon>Streptophyta</taxon>
        <taxon>Embryophyta</taxon>
        <taxon>Tracheophyta</taxon>
        <taxon>Spermatophyta</taxon>
        <taxon>Magnoliopsida</taxon>
        <taxon>eudicotyledons</taxon>
        <taxon>Gunneridae</taxon>
        <taxon>Pentapetalae</taxon>
        <taxon>rosids</taxon>
        <taxon>fabids</taxon>
        <taxon>Malpighiales</taxon>
        <taxon>Salicaceae</taxon>
        <taxon>Flacourtieae</taxon>
        <taxon>Dovyalis</taxon>
    </lineage>
</organism>
<protein>
    <submittedName>
        <fullName evidence="1">Uncharacterized protein</fullName>
    </submittedName>
</protein>
<dbReference type="EMBL" id="CAWUPB010000850">
    <property type="protein sequence ID" value="CAK7325989.1"/>
    <property type="molecule type" value="Genomic_DNA"/>
</dbReference>
<evidence type="ECO:0000313" key="2">
    <source>
        <dbReference type="Proteomes" id="UP001314170"/>
    </source>
</evidence>
<comment type="caution">
    <text evidence="1">The sequence shown here is derived from an EMBL/GenBank/DDBJ whole genome shotgun (WGS) entry which is preliminary data.</text>
</comment>
<sequence length="97" mass="10879">MRALTCRHEELVHELSNALAPGLFQTLYAVQEKLYYQNSLEGSYAVPSPPPPQPPQIDFYSGYSDIIIGKSNGEHNEIILRSVVLERRHGKEKGLTA</sequence>
<dbReference type="Proteomes" id="UP001314170">
    <property type="component" value="Unassembled WGS sequence"/>
</dbReference>
<proteinExistence type="predicted"/>
<name>A0AAV1R0U7_9ROSI</name>
<reference evidence="1 2" key="1">
    <citation type="submission" date="2024-01" db="EMBL/GenBank/DDBJ databases">
        <authorList>
            <person name="Waweru B."/>
        </authorList>
    </citation>
    <scope>NUCLEOTIDE SEQUENCE [LARGE SCALE GENOMIC DNA]</scope>
</reference>
<evidence type="ECO:0000313" key="1">
    <source>
        <dbReference type="EMBL" id="CAK7325989.1"/>
    </source>
</evidence>